<protein>
    <recommendedName>
        <fullName evidence="3">LexA repressor DNA-binding domain-containing protein</fullName>
    </recommendedName>
</protein>
<evidence type="ECO:0000313" key="1">
    <source>
        <dbReference type="EMBL" id="ADB57901.1"/>
    </source>
</evidence>
<name>D2RHX6_ARCPA</name>
<evidence type="ECO:0008006" key="3">
    <source>
        <dbReference type="Google" id="ProtNLM"/>
    </source>
</evidence>
<keyword evidence="2" id="KW-1185">Reference proteome</keyword>
<sequence length="64" mass="7583">MAIDEIYNLVKELNEQGIKPTINTLFYRTKHSPYFISHIVRILEAKGLIRRVRIGKKFILEVVR</sequence>
<organism evidence="1 2">
    <name type="scientific">Archaeoglobus profundus (strain DSM 5631 / JCM 9629 / NBRC 100127 / Av18)</name>
    <dbReference type="NCBI Taxonomy" id="572546"/>
    <lineage>
        <taxon>Archaea</taxon>
        <taxon>Methanobacteriati</taxon>
        <taxon>Methanobacteriota</taxon>
        <taxon>Archaeoglobi</taxon>
        <taxon>Archaeoglobales</taxon>
        <taxon>Archaeoglobaceae</taxon>
        <taxon>Archaeoglobus</taxon>
    </lineage>
</organism>
<proteinExistence type="predicted"/>
<reference evidence="1 2" key="1">
    <citation type="journal article" date="2010" name="Stand. Genomic Sci.">
        <title>Complete genome sequence of Archaeoglobus profundus type strain (AV18).</title>
        <authorList>
            <person name="von Jan M."/>
            <person name="Lapidus A."/>
            <person name="Del Rio T.G."/>
            <person name="Copeland A."/>
            <person name="Tice H."/>
            <person name="Cheng J.F."/>
            <person name="Lucas S."/>
            <person name="Chen F."/>
            <person name="Nolan M."/>
            <person name="Goodwin L."/>
            <person name="Han C."/>
            <person name="Pitluck S."/>
            <person name="Liolios K."/>
            <person name="Ivanova N."/>
            <person name="Mavromatis K."/>
            <person name="Ovchinnikova G."/>
            <person name="Chertkov O."/>
            <person name="Pati A."/>
            <person name="Chen A."/>
            <person name="Palaniappan K."/>
            <person name="Land M."/>
            <person name="Hauser L."/>
            <person name="Chang Y.J."/>
            <person name="Jeffries C.D."/>
            <person name="Saunders E."/>
            <person name="Brettin T."/>
            <person name="Detter J.C."/>
            <person name="Chain P."/>
            <person name="Eichinger K."/>
            <person name="Huber H."/>
            <person name="Spring S."/>
            <person name="Rohde M."/>
            <person name="Goker M."/>
            <person name="Wirth R."/>
            <person name="Woyke T."/>
            <person name="Bristow J."/>
            <person name="Eisen J.A."/>
            <person name="Markowitz V."/>
            <person name="Hugenholtz P."/>
            <person name="Kyrpides N.C."/>
            <person name="Klenk H.P."/>
        </authorList>
    </citation>
    <scope>NUCLEOTIDE SEQUENCE [LARGE SCALE GENOMIC DNA]</scope>
    <source>
        <strain evidence="2">DSM 5631 / JCM 9629 / NBRC 100127 / Av18</strain>
    </source>
</reference>
<dbReference type="KEGG" id="apo:Arcpr_0838"/>
<dbReference type="GeneID" id="8739500"/>
<dbReference type="STRING" id="572546.Arcpr_0838"/>
<dbReference type="RefSeq" id="WP_012940237.1">
    <property type="nucleotide sequence ID" value="NC_013741.1"/>
</dbReference>
<dbReference type="SUPFAM" id="SSF46785">
    <property type="entry name" value="Winged helix' DNA-binding domain"/>
    <property type="match status" value="1"/>
</dbReference>
<dbReference type="AlphaFoldDB" id="D2RHX6"/>
<gene>
    <name evidence="1" type="ordered locus">Arcpr_0838</name>
</gene>
<dbReference type="EMBL" id="CP001857">
    <property type="protein sequence ID" value="ADB57901.1"/>
    <property type="molecule type" value="Genomic_DNA"/>
</dbReference>
<dbReference type="PaxDb" id="572546-Arcpr_0838"/>
<dbReference type="Proteomes" id="UP000001901">
    <property type="component" value="Chromosome"/>
</dbReference>
<evidence type="ECO:0000313" key="2">
    <source>
        <dbReference type="Proteomes" id="UP000001901"/>
    </source>
</evidence>
<dbReference type="HOGENOM" id="CLU_2856895_0_0_2"/>
<accession>D2RHX6</accession>
<dbReference type="InterPro" id="IPR036390">
    <property type="entry name" value="WH_DNA-bd_sf"/>
</dbReference>